<evidence type="ECO:0000259" key="4">
    <source>
        <dbReference type="PROSITE" id="PS51891"/>
    </source>
</evidence>
<comment type="similarity">
    <text evidence="1">Belongs to the Gfa family.</text>
</comment>
<sequence length="132" mass="15115">MAQTAAKPEYPGDKEYVGGCHCKKFRYKFYWRPFENGERAVGNCNCSICDVKGLLYVHMDASAFELTSGTMDELTNYQFHKKVFNRYFCPLCGVEMWETKPSENMVGVNVRTVDGVDVSKLKLEPYDGRTLL</sequence>
<gene>
    <name evidence="5" type="ORF">PsYK624_130990</name>
</gene>
<dbReference type="InterPro" id="IPR052355">
    <property type="entry name" value="CENP-V-like"/>
</dbReference>
<organism evidence="5 6">
    <name type="scientific">Phanerochaete sordida</name>
    <dbReference type="NCBI Taxonomy" id="48140"/>
    <lineage>
        <taxon>Eukaryota</taxon>
        <taxon>Fungi</taxon>
        <taxon>Dikarya</taxon>
        <taxon>Basidiomycota</taxon>
        <taxon>Agaricomycotina</taxon>
        <taxon>Agaricomycetes</taxon>
        <taxon>Polyporales</taxon>
        <taxon>Phanerochaetaceae</taxon>
        <taxon>Phanerochaete</taxon>
    </lineage>
</organism>
<dbReference type="InterPro" id="IPR006913">
    <property type="entry name" value="CENP-V/GFA"/>
</dbReference>
<evidence type="ECO:0000313" key="5">
    <source>
        <dbReference type="EMBL" id="GJE96891.1"/>
    </source>
</evidence>
<dbReference type="GO" id="GO:0046872">
    <property type="term" value="F:metal ion binding"/>
    <property type="evidence" value="ECO:0007669"/>
    <property type="project" value="UniProtKB-KW"/>
</dbReference>
<proteinExistence type="inferred from homology"/>
<name>A0A9P3GKY2_9APHY</name>
<dbReference type="PANTHER" id="PTHR28620">
    <property type="entry name" value="CENTROMERE PROTEIN V"/>
    <property type="match status" value="1"/>
</dbReference>
<keyword evidence="2" id="KW-0479">Metal-binding</keyword>
<evidence type="ECO:0000256" key="1">
    <source>
        <dbReference type="ARBA" id="ARBA00005495"/>
    </source>
</evidence>
<dbReference type="EMBL" id="BPQB01000065">
    <property type="protein sequence ID" value="GJE96891.1"/>
    <property type="molecule type" value="Genomic_DNA"/>
</dbReference>
<dbReference type="PANTHER" id="PTHR28620:SF1">
    <property type="entry name" value="CENP-V_GFA DOMAIN-CONTAINING PROTEIN"/>
    <property type="match status" value="1"/>
</dbReference>
<dbReference type="GO" id="GO:0016846">
    <property type="term" value="F:carbon-sulfur lyase activity"/>
    <property type="evidence" value="ECO:0007669"/>
    <property type="project" value="InterPro"/>
</dbReference>
<keyword evidence="6" id="KW-1185">Reference proteome</keyword>
<evidence type="ECO:0000313" key="6">
    <source>
        <dbReference type="Proteomes" id="UP000703269"/>
    </source>
</evidence>
<keyword evidence="3" id="KW-0862">Zinc</keyword>
<dbReference type="SUPFAM" id="SSF51316">
    <property type="entry name" value="Mss4-like"/>
    <property type="match status" value="1"/>
</dbReference>
<reference evidence="5 6" key="1">
    <citation type="submission" date="2021-08" db="EMBL/GenBank/DDBJ databases">
        <title>Draft Genome Sequence of Phanerochaete sordida strain YK-624.</title>
        <authorList>
            <person name="Mori T."/>
            <person name="Dohra H."/>
            <person name="Suzuki T."/>
            <person name="Kawagishi H."/>
            <person name="Hirai H."/>
        </authorList>
    </citation>
    <scope>NUCLEOTIDE SEQUENCE [LARGE SCALE GENOMIC DNA]</scope>
    <source>
        <strain evidence="5 6">YK-624</strain>
    </source>
</reference>
<dbReference type="Proteomes" id="UP000703269">
    <property type="component" value="Unassembled WGS sequence"/>
</dbReference>
<accession>A0A9P3GKY2</accession>
<dbReference type="Gene3D" id="2.170.150.70">
    <property type="match status" value="1"/>
</dbReference>
<dbReference type="PROSITE" id="PS51891">
    <property type="entry name" value="CENP_V_GFA"/>
    <property type="match status" value="1"/>
</dbReference>
<feature type="domain" description="CENP-V/GFA" evidence="4">
    <location>
        <begin position="16"/>
        <end position="127"/>
    </location>
</feature>
<dbReference type="AlphaFoldDB" id="A0A9P3GKY2"/>
<dbReference type="Pfam" id="PF04828">
    <property type="entry name" value="GFA"/>
    <property type="match status" value="1"/>
</dbReference>
<evidence type="ECO:0000256" key="2">
    <source>
        <dbReference type="ARBA" id="ARBA00022723"/>
    </source>
</evidence>
<comment type="caution">
    <text evidence="5">The sequence shown here is derived from an EMBL/GenBank/DDBJ whole genome shotgun (WGS) entry which is preliminary data.</text>
</comment>
<evidence type="ECO:0000256" key="3">
    <source>
        <dbReference type="ARBA" id="ARBA00022833"/>
    </source>
</evidence>
<dbReference type="InterPro" id="IPR011057">
    <property type="entry name" value="Mss4-like_sf"/>
</dbReference>
<protein>
    <submittedName>
        <fullName evidence="5">GFA domain-containing protein</fullName>
    </submittedName>
</protein>
<dbReference type="OrthoDB" id="3264588at2759"/>